<dbReference type="EMBL" id="LSYV01000012">
    <property type="protein sequence ID" value="KXZ51926.1"/>
    <property type="molecule type" value="Genomic_DNA"/>
</dbReference>
<feature type="compositionally biased region" description="Low complexity" evidence="1">
    <location>
        <begin position="120"/>
        <end position="139"/>
    </location>
</feature>
<keyword evidence="4" id="KW-1185">Reference proteome</keyword>
<dbReference type="PANTHER" id="PTHR47052:SF3">
    <property type="entry name" value="INGRESSION PROTEIN 1"/>
    <property type="match status" value="1"/>
</dbReference>
<dbReference type="CDD" id="cd00030">
    <property type="entry name" value="C2"/>
    <property type="match status" value="1"/>
</dbReference>
<dbReference type="InterPro" id="IPR000008">
    <property type="entry name" value="C2_dom"/>
</dbReference>
<dbReference type="Proteomes" id="UP000075714">
    <property type="component" value="Unassembled WGS sequence"/>
</dbReference>
<feature type="compositionally biased region" description="Pro residues" evidence="1">
    <location>
        <begin position="151"/>
        <end position="168"/>
    </location>
</feature>
<gene>
    <name evidence="3" type="ORF">GPECTOR_11g52</name>
</gene>
<dbReference type="PROSITE" id="PS50004">
    <property type="entry name" value="C2"/>
    <property type="match status" value="1"/>
</dbReference>
<sequence length="196" mass="20024">MALVAGTLECTGGGTSPVWNETFTFNLNGGESQLIITVMDEDLLKDDNLGRAEVPLHTVRVHGKDNMQAPLQRANAKKQRGHVSVLLKFTPTGGSGAAAAPPPVPLQQTAVWRPAPGLAPLQQQAPAPAGQAASPAGPQHLANGNRAPPGVQQPPPVGGAPIPNPAPEPTLTAREPEPPSSQREALNGGACAAAIL</sequence>
<feature type="domain" description="C2" evidence="2">
    <location>
        <begin position="1"/>
        <end position="69"/>
    </location>
</feature>
<dbReference type="SUPFAM" id="SSF49562">
    <property type="entry name" value="C2 domain (Calcium/lipid-binding domain, CaLB)"/>
    <property type="match status" value="1"/>
</dbReference>
<name>A0A150GPY2_GONPE</name>
<dbReference type="STRING" id="33097.A0A150GPY2"/>
<evidence type="ECO:0000259" key="2">
    <source>
        <dbReference type="PROSITE" id="PS50004"/>
    </source>
</evidence>
<dbReference type="InterPro" id="IPR035892">
    <property type="entry name" value="C2_domain_sf"/>
</dbReference>
<proteinExistence type="predicted"/>
<organism evidence="3 4">
    <name type="scientific">Gonium pectorale</name>
    <name type="common">Green alga</name>
    <dbReference type="NCBI Taxonomy" id="33097"/>
    <lineage>
        <taxon>Eukaryota</taxon>
        <taxon>Viridiplantae</taxon>
        <taxon>Chlorophyta</taxon>
        <taxon>core chlorophytes</taxon>
        <taxon>Chlorophyceae</taxon>
        <taxon>CS clade</taxon>
        <taxon>Chlamydomonadales</taxon>
        <taxon>Volvocaceae</taxon>
        <taxon>Gonium</taxon>
    </lineage>
</organism>
<dbReference type="PANTHER" id="PTHR47052">
    <property type="entry name" value="CONSERVED SERINE PROLINE-RICH PROTEIN (AFU_ORTHOLOGUE AFUA_2G01790)"/>
    <property type="match status" value="1"/>
</dbReference>
<evidence type="ECO:0000313" key="3">
    <source>
        <dbReference type="EMBL" id="KXZ51926.1"/>
    </source>
</evidence>
<evidence type="ECO:0000256" key="1">
    <source>
        <dbReference type="SAM" id="MobiDB-lite"/>
    </source>
</evidence>
<evidence type="ECO:0000313" key="4">
    <source>
        <dbReference type="Proteomes" id="UP000075714"/>
    </source>
</evidence>
<dbReference type="AlphaFoldDB" id="A0A150GPY2"/>
<accession>A0A150GPY2</accession>
<protein>
    <recommendedName>
        <fullName evidence="2">C2 domain-containing protein</fullName>
    </recommendedName>
</protein>
<feature type="region of interest" description="Disordered" evidence="1">
    <location>
        <begin position="120"/>
        <end position="196"/>
    </location>
</feature>
<dbReference type="InterPro" id="IPR052981">
    <property type="entry name" value="Ingression_C2_domain"/>
</dbReference>
<reference evidence="4" key="1">
    <citation type="journal article" date="2016" name="Nat. Commun.">
        <title>The Gonium pectorale genome demonstrates co-option of cell cycle regulation during the evolution of multicellularity.</title>
        <authorList>
            <person name="Hanschen E.R."/>
            <person name="Marriage T.N."/>
            <person name="Ferris P.J."/>
            <person name="Hamaji T."/>
            <person name="Toyoda A."/>
            <person name="Fujiyama A."/>
            <person name="Neme R."/>
            <person name="Noguchi H."/>
            <person name="Minakuchi Y."/>
            <person name="Suzuki M."/>
            <person name="Kawai-Toyooka H."/>
            <person name="Smith D.R."/>
            <person name="Sparks H."/>
            <person name="Anderson J."/>
            <person name="Bakaric R."/>
            <person name="Luria V."/>
            <person name="Karger A."/>
            <person name="Kirschner M.W."/>
            <person name="Durand P.M."/>
            <person name="Michod R.E."/>
            <person name="Nozaki H."/>
            <person name="Olson B.J."/>
        </authorList>
    </citation>
    <scope>NUCLEOTIDE SEQUENCE [LARGE SCALE GENOMIC DNA]</scope>
    <source>
        <strain evidence="4">NIES-2863</strain>
    </source>
</reference>
<comment type="caution">
    <text evidence="3">The sequence shown here is derived from an EMBL/GenBank/DDBJ whole genome shotgun (WGS) entry which is preliminary data.</text>
</comment>
<dbReference type="Pfam" id="PF00168">
    <property type="entry name" value="C2"/>
    <property type="match status" value="1"/>
</dbReference>
<dbReference type="Gene3D" id="2.60.40.150">
    <property type="entry name" value="C2 domain"/>
    <property type="match status" value="1"/>
</dbReference>
<dbReference type="OrthoDB" id="419768at2759"/>